<keyword evidence="2" id="KW-0808">Transferase</keyword>
<reference evidence="2" key="2">
    <citation type="submission" date="2014-09" db="EMBL/GenBank/DDBJ databases">
        <title>Criblamydia sequanensis harbors a mega-plasmid encoding arsenite resistance.</title>
        <authorList>
            <person name="Bertelli C."/>
            <person name="Goesmann A."/>
            <person name="Greub G."/>
        </authorList>
    </citation>
    <scope>NUCLEOTIDE SEQUENCE [LARGE SCALE GENOMIC DNA]</scope>
    <source>
        <strain evidence="2">CRIB-18</strain>
    </source>
</reference>
<gene>
    <name evidence="2" type="ORF">CSEC_2421</name>
</gene>
<sequence>MEVNRLTETRYGKMLYNKNDTIIGKSLELYGEWYQSELDFLKKFIPKGASCLDIGANIGTHTLFFADAVGENGVVIAFEPQRLIFQLLLANIAINNVLNVFACQMALGDVMGRVKLVPVNYLTPGNFGGVSVEKREEGLNFFNSVEEVPIDHLNLKKVDLIKIDVEGYETRVLEGGKKTIEKLRPLLYVENHIEKYSKGVIEKIQSFDYDVYEHLAPGFNPNNFKNNPNNSLHGAYKETNIFCIPKEKMFEVPLKKL</sequence>
<evidence type="ECO:0000259" key="1">
    <source>
        <dbReference type="Pfam" id="PF05050"/>
    </source>
</evidence>
<keyword evidence="2" id="KW-0489">Methyltransferase</keyword>
<dbReference type="AlphaFoldDB" id="A0A090D0Z2"/>
<dbReference type="PANTHER" id="PTHR34203:SF15">
    <property type="entry name" value="SLL1173 PROTEIN"/>
    <property type="match status" value="1"/>
</dbReference>
<dbReference type="Proteomes" id="UP000031552">
    <property type="component" value="Unassembled WGS sequence"/>
</dbReference>
<dbReference type="EMBL" id="CCEJ010000015">
    <property type="protein sequence ID" value="CDR35227.1"/>
    <property type="molecule type" value="Genomic_DNA"/>
</dbReference>
<dbReference type="OrthoDB" id="261740at2"/>
<dbReference type="RefSeq" id="WP_053332060.1">
    <property type="nucleotide sequence ID" value="NZ_CCEJ010000015.1"/>
</dbReference>
<organism evidence="2 3">
    <name type="scientific">Candidatus Criblamydia sequanensis CRIB-18</name>
    <dbReference type="NCBI Taxonomy" id="1437425"/>
    <lineage>
        <taxon>Bacteria</taxon>
        <taxon>Pseudomonadati</taxon>
        <taxon>Chlamydiota</taxon>
        <taxon>Chlamydiia</taxon>
        <taxon>Parachlamydiales</taxon>
        <taxon>Candidatus Criblamydiaceae</taxon>
        <taxon>Candidatus Criblamydia</taxon>
    </lineage>
</organism>
<reference evidence="2" key="1">
    <citation type="submission" date="2013-12" db="EMBL/GenBank/DDBJ databases">
        <authorList>
            <person name="Linke B."/>
        </authorList>
    </citation>
    <scope>NUCLEOTIDE SEQUENCE [LARGE SCALE GENOMIC DNA]</scope>
    <source>
        <strain evidence="2">CRIB-18</strain>
    </source>
</reference>
<dbReference type="InterPro" id="IPR006342">
    <property type="entry name" value="FkbM_mtfrase"/>
</dbReference>
<accession>A0A090D0Z2</accession>
<dbReference type="PANTHER" id="PTHR34203">
    <property type="entry name" value="METHYLTRANSFERASE, FKBM FAMILY PROTEIN"/>
    <property type="match status" value="1"/>
</dbReference>
<evidence type="ECO:0000313" key="2">
    <source>
        <dbReference type="EMBL" id="CDR35227.1"/>
    </source>
</evidence>
<dbReference type="EC" id="2.1.1.-" evidence="2"/>
<dbReference type="InterPro" id="IPR029063">
    <property type="entry name" value="SAM-dependent_MTases_sf"/>
</dbReference>
<protein>
    <submittedName>
        <fullName evidence="2">Methyltransferase</fullName>
        <ecNumber evidence="2">2.1.1.-</ecNumber>
    </submittedName>
</protein>
<dbReference type="NCBIfam" id="TIGR01444">
    <property type="entry name" value="fkbM_fam"/>
    <property type="match status" value="1"/>
</dbReference>
<keyword evidence="3" id="KW-1185">Reference proteome</keyword>
<dbReference type="GO" id="GO:0032259">
    <property type="term" value="P:methylation"/>
    <property type="evidence" value="ECO:0007669"/>
    <property type="project" value="UniProtKB-KW"/>
</dbReference>
<dbReference type="STRING" id="1437425.CSEC_2421"/>
<feature type="domain" description="Methyltransferase FkbM" evidence="1">
    <location>
        <begin position="53"/>
        <end position="201"/>
    </location>
</feature>
<proteinExistence type="predicted"/>
<dbReference type="InterPro" id="IPR052514">
    <property type="entry name" value="SAM-dependent_MTase"/>
</dbReference>
<comment type="caution">
    <text evidence="2">The sequence shown here is derived from an EMBL/GenBank/DDBJ whole genome shotgun (WGS) entry which is preliminary data.</text>
</comment>
<dbReference type="GO" id="GO:0008168">
    <property type="term" value="F:methyltransferase activity"/>
    <property type="evidence" value="ECO:0007669"/>
    <property type="project" value="UniProtKB-KW"/>
</dbReference>
<dbReference type="eggNOG" id="COG2520">
    <property type="taxonomic scope" value="Bacteria"/>
</dbReference>
<dbReference type="SUPFAM" id="SSF53335">
    <property type="entry name" value="S-adenosyl-L-methionine-dependent methyltransferases"/>
    <property type="match status" value="1"/>
</dbReference>
<dbReference type="Pfam" id="PF05050">
    <property type="entry name" value="Methyltransf_21"/>
    <property type="match status" value="1"/>
</dbReference>
<dbReference type="Gene3D" id="3.40.50.150">
    <property type="entry name" value="Vaccinia Virus protein VP39"/>
    <property type="match status" value="1"/>
</dbReference>
<name>A0A090D0Z2_9BACT</name>
<evidence type="ECO:0000313" key="3">
    <source>
        <dbReference type="Proteomes" id="UP000031552"/>
    </source>
</evidence>